<keyword evidence="3 6" id="KW-0812">Transmembrane</keyword>
<feature type="transmembrane region" description="Helical" evidence="6">
    <location>
        <begin position="173"/>
        <end position="197"/>
    </location>
</feature>
<feature type="domain" description="EamA" evidence="7">
    <location>
        <begin position="6"/>
        <end position="133"/>
    </location>
</feature>
<dbReference type="InterPro" id="IPR037185">
    <property type="entry name" value="EmrE-like"/>
</dbReference>
<feature type="transmembrane region" description="Helical" evidence="6">
    <location>
        <begin position="63"/>
        <end position="84"/>
    </location>
</feature>
<dbReference type="SUPFAM" id="SSF103481">
    <property type="entry name" value="Multidrug resistance efflux transporter EmrE"/>
    <property type="match status" value="2"/>
</dbReference>
<keyword evidence="4 6" id="KW-1133">Transmembrane helix</keyword>
<sequence>MSVPIAYLAVLLIWSTTPLGIVWSSESIPPSMAVLLRMLIALVLGFMVIKSKKINLPWHKQAITLYSYSALGIFGGMMFSYLAAGYLSSGVLSLVFGLSPVISAILARKILAEPKISSIRKSAMFIALAGLGVVCADNFTLAENGILGLVFVFLAVFFFSLSGVLVKSVSLAIHPLATTVGALSVATPLFFISWLVLDGSINTELWQAKSIWATIYLGVFGSLLGFYAYFTVLQKLSASTVTLITLITPVIALSLGALLNDEALHYKLVLGAFFVLFGLAIYHWGDVLVSYIKKRRALVNA</sequence>
<feature type="transmembrane region" description="Helical" evidence="6">
    <location>
        <begin position="241"/>
        <end position="259"/>
    </location>
</feature>
<evidence type="ECO:0000256" key="6">
    <source>
        <dbReference type="SAM" id="Phobius"/>
    </source>
</evidence>
<dbReference type="InterPro" id="IPR050638">
    <property type="entry name" value="AA-Vitamin_Transporters"/>
</dbReference>
<evidence type="ECO:0000256" key="2">
    <source>
        <dbReference type="ARBA" id="ARBA00007362"/>
    </source>
</evidence>
<gene>
    <name evidence="8" type="ORF">GCM10009111_21550</name>
</gene>
<keyword evidence="9" id="KW-1185">Reference proteome</keyword>
<feature type="domain" description="EamA" evidence="7">
    <location>
        <begin position="147"/>
        <end position="281"/>
    </location>
</feature>
<evidence type="ECO:0000313" key="8">
    <source>
        <dbReference type="EMBL" id="GAA0818616.1"/>
    </source>
</evidence>
<feature type="transmembrane region" description="Helical" evidence="6">
    <location>
        <begin position="34"/>
        <end position="51"/>
    </location>
</feature>
<comment type="subcellular location">
    <subcellularLocation>
        <location evidence="1">Membrane</location>
        <topology evidence="1">Multi-pass membrane protein</topology>
    </subcellularLocation>
</comment>
<dbReference type="Proteomes" id="UP001500021">
    <property type="component" value="Unassembled WGS sequence"/>
</dbReference>
<evidence type="ECO:0000256" key="5">
    <source>
        <dbReference type="ARBA" id="ARBA00023136"/>
    </source>
</evidence>
<organism evidence="8 9">
    <name type="scientific">Colwellia asteriadis</name>
    <dbReference type="NCBI Taxonomy" id="517723"/>
    <lineage>
        <taxon>Bacteria</taxon>
        <taxon>Pseudomonadati</taxon>
        <taxon>Pseudomonadota</taxon>
        <taxon>Gammaproteobacteria</taxon>
        <taxon>Alteromonadales</taxon>
        <taxon>Colwelliaceae</taxon>
        <taxon>Colwellia</taxon>
    </lineage>
</organism>
<comment type="similarity">
    <text evidence="2">Belongs to the EamA transporter family.</text>
</comment>
<evidence type="ECO:0000256" key="1">
    <source>
        <dbReference type="ARBA" id="ARBA00004141"/>
    </source>
</evidence>
<evidence type="ECO:0000256" key="4">
    <source>
        <dbReference type="ARBA" id="ARBA00022989"/>
    </source>
</evidence>
<comment type="caution">
    <text evidence="8">The sequence shown here is derived from an EMBL/GenBank/DDBJ whole genome shotgun (WGS) entry which is preliminary data.</text>
</comment>
<evidence type="ECO:0000313" key="9">
    <source>
        <dbReference type="Proteomes" id="UP001500021"/>
    </source>
</evidence>
<keyword evidence="5 6" id="KW-0472">Membrane</keyword>
<protein>
    <submittedName>
        <fullName evidence="8">EamA family transporter</fullName>
    </submittedName>
</protein>
<evidence type="ECO:0000256" key="3">
    <source>
        <dbReference type="ARBA" id="ARBA00022692"/>
    </source>
</evidence>
<dbReference type="PANTHER" id="PTHR32322">
    <property type="entry name" value="INNER MEMBRANE TRANSPORTER"/>
    <property type="match status" value="1"/>
</dbReference>
<dbReference type="PANTHER" id="PTHR32322:SF2">
    <property type="entry name" value="EAMA DOMAIN-CONTAINING PROTEIN"/>
    <property type="match status" value="1"/>
</dbReference>
<evidence type="ECO:0000259" key="7">
    <source>
        <dbReference type="Pfam" id="PF00892"/>
    </source>
</evidence>
<feature type="transmembrane region" description="Helical" evidence="6">
    <location>
        <begin position="146"/>
        <end position="166"/>
    </location>
</feature>
<dbReference type="RefSeq" id="WP_343817432.1">
    <property type="nucleotide sequence ID" value="NZ_BAAAFA010000007.1"/>
</dbReference>
<accession>A0ABN1L7U9</accession>
<feature type="transmembrane region" description="Helical" evidence="6">
    <location>
        <begin position="209"/>
        <end position="229"/>
    </location>
</feature>
<dbReference type="Pfam" id="PF00892">
    <property type="entry name" value="EamA"/>
    <property type="match status" value="2"/>
</dbReference>
<name>A0ABN1L7U9_9GAMM</name>
<reference evidence="8 9" key="1">
    <citation type="journal article" date="2019" name="Int. J. Syst. Evol. Microbiol.">
        <title>The Global Catalogue of Microorganisms (GCM) 10K type strain sequencing project: providing services to taxonomists for standard genome sequencing and annotation.</title>
        <authorList>
            <consortium name="The Broad Institute Genomics Platform"/>
            <consortium name="The Broad Institute Genome Sequencing Center for Infectious Disease"/>
            <person name="Wu L."/>
            <person name="Ma J."/>
        </authorList>
    </citation>
    <scope>NUCLEOTIDE SEQUENCE [LARGE SCALE GENOMIC DNA]</scope>
    <source>
        <strain evidence="8 9">JCM 15608</strain>
    </source>
</reference>
<dbReference type="InterPro" id="IPR000620">
    <property type="entry name" value="EamA_dom"/>
</dbReference>
<feature type="transmembrane region" description="Helical" evidence="6">
    <location>
        <begin position="90"/>
        <end position="111"/>
    </location>
</feature>
<feature type="transmembrane region" description="Helical" evidence="6">
    <location>
        <begin position="123"/>
        <end position="140"/>
    </location>
</feature>
<dbReference type="EMBL" id="BAAAFA010000007">
    <property type="protein sequence ID" value="GAA0818616.1"/>
    <property type="molecule type" value="Genomic_DNA"/>
</dbReference>
<proteinExistence type="inferred from homology"/>
<feature type="transmembrane region" description="Helical" evidence="6">
    <location>
        <begin position="265"/>
        <end position="285"/>
    </location>
</feature>